<dbReference type="Proteomes" id="UP001057402">
    <property type="component" value="Chromosome 12"/>
</dbReference>
<sequence length="699" mass="77880">MRLISLKNHKLLTSTAESHYDRLLKSPANNHSRIKQIHSSLVTSGLLQISPHLTAQIIINYSKLGHPRSARSLFDELVSNSSKPGSFLWNTMIRAYTNNGQWSDALALYSLMRRSGVWPNNYTYPFVLKACGHDPSAGIWSGKTVHGELIRNGLESDLYVEAALVIWYAKCGELNDGRKVFDGMTSRDLVCWTTMITAYEQAELPRESLMMFGFMQQQQGILADSVTVVSVASAVGQLGNVKSARSVHAHALCCGILEDVCGGNAIVAMYGKCGDVESARMAFDRMEERDIISWNAVLSGFVQNGQAREAFSLFELMKESGCRPNPLTALIMLSACSFLGSCQLGMKIQGFLVDNKITVDLTLRNALIDMYAKCGDLETAMGMFNDIGVRERDVTSWNVMIAALGTHGRGKEALDLYLRMQEEGVRPNHITFVSVLSACSHAGLIDEGKNCFADMQRFSVKQEVKHYACMVDMLGRAGLLNEAFDLVRTMPSPPNDGVWGALLLACRVQGNSELGEVAANNLFLLEPEHPGYYVLMSNVYAASRKWHEVGNLRTEMKSRGLMKPAAVSMIEYRGEIVGFQTADWLNPFRHEAYKKLEGIAVEMKSRGYFPDRSCVLHDVEEEDKDHILNYHSEKLAVAFGIIKSEAGSTITVMKNLRICCDCHSAFKLISDIYRRRIVVRDGNRFHHFEAGSCSCNDYW</sequence>
<name>A0ACB9L2I0_9MYRT</name>
<protein>
    <submittedName>
        <fullName evidence="1">Uncharacterized protein</fullName>
    </submittedName>
</protein>
<proteinExistence type="predicted"/>
<dbReference type="EMBL" id="CM042891">
    <property type="protein sequence ID" value="KAI4304015.1"/>
    <property type="molecule type" value="Genomic_DNA"/>
</dbReference>
<keyword evidence="2" id="KW-1185">Reference proteome</keyword>
<reference evidence="2" key="1">
    <citation type="journal article" date="2023" name="Front. Plant Sci.">
        <title>Chromosomal-level genome assembly of Melastoma candidum provides insights into trichome evolution.</title>
        <authorList>
            <person name="Zhong Y."/>
            <person name="Wu W."/>
            <person name="Sun C."/>
            <person name="Zou P."/>
            <person name="Liu Y."/>
            <person name="Dai S."/>
            <person name="Zhou R."/>
        </authorList>
    </citation>
    <scope>NUCLEOTIDE SEQUENCE [LARGE SCALE GENOMIC DNA]</scope>
</reference>
<evidence type="ECO:0000313" key="1">
    <source>
        <dbReference type="EMBL" id="KAI4304015.1"/>
    </source>
</evidence>
<organism evidence="1 2">
    <name type="scientific">Melastoma candidum</name>
    <dbReference type="NCBI Taxonomy" id="119954"/>
    <lineage>
        <taxon>Eukaryota</taxon>
        <taxon>Viridiplantae</taxon>
        <taxon>Streptophyta</taxon>
        <taxon>Embryophyta</taxon>
        <taxon>Tracheophyta</taxon>
        <taxon>Spermatophyta</taxon>
        <taxon>Magnoliopsida</taxon>
        <taxon>eudicotyledons</taxon>
        <taxon>Gunneridae</taxon>
        <taxon>Pentapetalae</taxon>
        <taxon>rosids</taxon>
        <taxon>malvids</taxon>
        <taxon>Myrtales</taxon>
        <taxon>Melastomataceae</taxon>
        <taxon>Melastomatoideae</taxon>
        <taxon>Melastomateae</taxon>
        <taxon>Melastoma</taxon>
    </lineage>
</organism>
<gene>
    <name evidence="1" type="ORF">MLD38_039584</name>
</gene>
<evidence type="ECO:0000313" key="2">
    <source>
        <dbReference type="Proteomes" id="UP001057402"/>
    </source>
</evidence>
<comment type="caution">
    <text evidence="1">The sequence shown here is derived from an EMBL/GenBank/DDBJ whole genome shotgun (WGS) entry which is preliminary data.</text>
</comment>
<accession>A0ACB9L2I0</accession>